<evidence type="ECO:0000313" key="2">
    <source>
        <dbReference type="Proteomes" id="UP000601435"/>
    </source>
</evidence>
<feature type="non-terminal residue" evidence="1">
    <location>
        <position position="1"/>
    </location>
</feature>
<name>A0A812WWA4_9DINO</name>
<dbReference type="EMBL" id="CAJNJA010035275">
    <property type="protein sequence ID" value="CAE7704881.1"/>
    <property type="molecule type" value="Genomic_DNA"/>
</dbReference>
<dbReference type="Proteomes" id="UP000601435">
    <property type="component" value="Unassembled WGS sequence"/>
</dbReference>
<accession>A0A812WWA4</accession>
<dbReference type="AlphaFoldDB" id="A0A812WWA4"/>
<protein>
    <submittedName>
        <fullName evidence="1">Uncharacterized protein</fullName>
    </submittedName>
</protein>
<reference evidence="1" key="1">
    <citation type="submission" date="2021-02" db="EMBL/GenBank/DDBJ databases">
        <authorList>
            <person name="Dougan E. K."/>
            <person name="Rhodes N."/>
            <person name="Thang M."/>
            <person name="Chan C."/>
        </authorList>
    </citation>
    <scope>NUCLEOTIDE SEQUENCE</scope>
</reference>
<proteinExistence type="predicted"/>
<gene>
    <name evidence="1" type="ORF">SNEC2469_LOCUS20315</name>
</gene>
<organism evidence="1 2">
    <name type="scientific">Symbiodinium necroappetens</name>
    <dbReference type="NCBI Taxonomy" id="1628268"/>
    <lineage>
        <taxon>Eukaryota</taxon>
        <taxon>Sar</taxon>
        <taxon>Alveolata</taxon>
        <taxon>Dinophyceae</taxon>
        <taxon>Suessiales</taxon>
        <taxon>Symbiodiniaceae</taxon>
        <taxon>Symbiodinium</taxon>
    </lineage>
</organism>
<comment type="caution">
    <text evidence="1">The sequence shown here is derived from an EMBL/GenBank/DDBJ whole genome shotgun (WGS) entry which is preliminary data.</text>
</comment>
<sequence length="73" mass="8206">GHGFWDTSMGGMPKLLVKNAAQFVFVKKGTQWQIKGLTISEDDRGDDFFSYDESAFMNVVFEKPPKKGVSIFV</sequence>
<evidence type="ECO:0000313" key="1">
    <source>
        <dbReference type="EMBL" id="CAE7704881.1"/>
    </source>
</evidence>
<keyword evidence="2" id="KW-1185">Reference proteome</keyword>
<dbReference type="OrthoDB" id="10571233at2759"/>